<evidence type="ECO:0000256" key="1">
    <source>
        <dbReference type="ARBA" id="ARBA00004123"/>
    </source>
</evidence>
<evidence type="ECO:0000256" key="3">
    <source>
        <dbReference type="ARBA" id="ARBA00022771"/>
    </source>
</evidence>
<accession>A0AAD7MVR1</accession>
<dbReference type="EMBL" id="JARJLG010000162">
    <property type="protein sequence ID" value="KAJ7734348.1"/>
    <property type="molecule type" value="Genomic_DNA"/>
</dbReference>
<proteinExistence type="predicted"/>
<dbReference type="AlphaFoldDB" id="A0AAD7MVR1"/>
<dbReference type="PANTHER" id="PTHR46481">
    <property type="entry name" value="ZINC FINGER BED DOMAIN-CONTAINING PROTEIN 4"/>
    <property type="match status" value="1"/>
</dbReference>
<keyword evidence="7" id="KW-1133">Transmembrane helix</keyword>
<organism evidence="8 9">
    <name type="scientific">Mycena maculata</name>
    <dbReference type="NCBI Taxonomy" id="230809"/>
    <lineage>
        <taxon>Eukaryota</taxon>
        <taxon>Fungi</taxon>
        <taxon>Dikarya</taxon>
        <taxon>Basidiomycota</taxon>
        <taxon>Agaricomycotina</taxon>
        <taxon>Agaricomycetes</taxon>
        <taxon>Agaricomycetidae</taxon>
        <taxon>Agaricales</taxon>
        <taxon>Marasmiineae</taxon>
        <taxon>Mycenaceae</taxon>
        <taxon>Mycena</taxon>
    </lineage>
</organism>
<feature type="region of interest" description="Disordered" evidence="6">
    <location>
        <begin position="299"/>
        <end position="366"/>
    </location>
</feature>
<sequence length="723" mass="81055">MSGNEEAAPPSDPDWVRGTLSCVADCGTIALIAILKAIFFAILPLITLFLALALPVLGRIPADNLAALGVLLLVIYQLIFLVIFVLQQNSPASWSSSVDVVAALQKHRYSILVHGTDEAHPIHLRVCRDTPLISIGIYLWRRGCIPSDFISTMYASTCKSFFLHKMNWSDTVGDHGLGTLSSITLSVSLLGGASGSGDGIYQFFKSPNSKPRLTSIPAGPSTRPECGKDTNYHAALDEGAAEPEPVRRKHRRVLSKAGDADMSADDEVYDPSEHSGYEGDQSDDSDMEMVIDGEELASTLTAKTDPKSGKRRSQNTGAVKGKGKATAKPARKKSRKSDPPLTSHDNPEPDTVPEEARKPRKPTKSAKTHPIWCFFKQLDAVDVDNAEADKNYFKCNLGNRAVIALTKTVNGNFVPLKNHLKIKFPQHFRMFLVWVGDESRPMTPEVAKKFQNDMAKIEGNIITAMKKRAENAKEPWDQSHFENLLAKWIAATDQPFSVVEELEFKALLQYVHYHSSRILALPNADTIRRKIMAMGKDVEEKLTEMFAVKSPCAILSCANIKLKENESTFSVLLDAWTSSNGYAFIAIVLHWIDNKGQLRWSTILSIYIRENLPRNFYRKFLLPQNFLEFFEIFRNFGQQCKNDWYIFQTLKYCFYIFAKLSIGFLPQVQLPQVSPAVQKCFELDLNFESKNVKSMLHRGPKRVMMMMFSFWLLVAFAEVVGPR</sequence>
<feature type="transmembrane region" description="Helical" evidence="7">
    <location>
        <begin position="29"/>
        <end position="53"/>
    </location>
</feature>
<reference evidence="8" key="1">
    <citation type="submission" date="2023-03" db="EMBL/GenBank/DDBJ databases">
        <title>Massive genome expansion in bonnet fungi (Mycena s.s.) driven by repeated elements and novel gene families across ecological guilds.</title>
        <authorList>
            <consortium name="Lawrence Berkeley National Laboratory"/>
            <person name="Harder C.B."/>
            <person name="Miyauchi S."/>
            <person name="Viragh M."/>
            <person name="Kuo A."/>
            <person name="Thoen E."/>
            <person name="Andreopoulos B."/>
            <person name="Lu D."/>
            <person name="Skrede I."/>
            <person name="Drula E."/>
            <person name="Henrissat B."/>
            <person name="Morin E."/>
            <person name="Kohler A."/>
            <person name="Barry K."/>
            <person name="LaButti K."/>
            <person name="Morin E."/>
            <person name="Salamov A."/>
            <person name="Lipzen A."/>
            <person name="Mereny Z."/>
            <person name="Hegedus B."/>
            <person name="Baldrian P."/>
            <person name="Stursova M."/>
            <person name="Weitz H."/>
            <person name="Taylor A."/>
            <person name="Grigoriev I.V."/>
            <person name="Nagy L.G."/>
            <person name="Martin F."/>
            <person name="Kauserud H."/>
        </authorList>
    </citation>
    <scope>NUCLEOTIDE SEQUENCE</scope>
    <source>
        <strain evidence="8">CBHHK188m</strain>
    </source>
</reference>
<name>A0AAD7MVR1_9AGAR</name>
<keyword evidence="2" id="KW-0479">Metal-binding</keyword>
<keyword evidence="5" id="KW-0539">Nucleus</keyword>
<evidence type="ECO:0000256" key="2">
    <source>
        <dbReference type="ARBA" id="ARBA00022723"/>
    </source>
</evidence>
<keyword evidence="7" id="KW-0472">Membrane</keyword>
<evidence type="ECO:0000256" key="5">
    <source>
        <dbReference type="ARBA" id="ARBA00023242"/>
    </source>
</evidence>
<feature type="region of interest" description="Disordered" evidence="6">
    <location>
        <begin position="237"/>
        <end position="285"/>
    </location>
</feature>
<keyword evidence="7" id="KW-0812">Transmembrane</keyword>
<keyword evidence="4" id="KW-0862">Zinc</keyword>
<dbReference type="InterPro" id="IPR052035">
    <property type="entry name" value="ZnF_BED_domain_contain"/>
</dbReference>
<comment type="caution">
    <text evidence="8">The sequence shown here is derived from an EMBL/GenBank/DDBJ whole genome shotgun (WGS) entry which is preliminary data.</text>
</comment>
<protein>
    <submittedName>
        <fullName evidence="8">Uncharacterized protein</fullName>
    </submittedName>
</protein>
<feature type="compositionally biased region" description="Basic residues" evidence="6">
    <location>
        <begin position="321"/>
        <end position="335"/>
    </location>
</feature>
<evidence type="ECO:0000313" key="9">
    <source>
        <dbReference type="Proteomes" id="UP001215280"/>
    </source>
</evidence>
<dbReference type="GO" id="GO:0005634">
    <property type="term" value="C:nucleus"/>
    <property type="evidence" value="ECO:0007669"/>
    <property type="project" value="UniProtKB-SubCell"/>
</dbReference>
<comment type="subcellular location">
    <subcellularLocation>
        <location evidence="1">Nucleus</location>
    </subcellularLocation>
</comment>
<gene>
    <name evidence="8" type="ORF">DFH07DRAFT_780342</name>
</gene>
<dbReference type="PANTHER" id="PTHR46481:SF10">
    <property type="entry name" value="ZINC FINGER BED DOMAIN-CONTAINING PROTEIN 39"/>
    <property type="match status" value="1"/>
</dbReference>
<keyword evidence="9" id="KW-1185">Reference proteome</keyword>
<feature type="transmembrane region" description="Helical" evidence="7">
    <location>
        <begin position="65"/>
        <end position="86"/>
    </location>
</feature>
<evidence type="ECO:0000256" key="7">
    <source>
        <dbReference type="SAM" id="Phobius"/>
    </source>
</evidence>
<evidence type="ECO:0000313" key="8">
    <source>
        <dbReference type="EMBL" id="KAJ7734348.1"/>
    </source>
</evidence>
<evidence type="ECO:0000256" key="4">
    <source>
        <dbReference type="ARBA" id="ARBA00022833"/>
    </source>
</evidence>
<dbReference type="GO" id="GO:0008270">
    <property type="term" value="F:zinc ion binding"/>
    <property type="evidence" value="ECO:0007669"/>
    <property type="project" value="UniProtKB-KW"/>
</dbReference>
<keyword evidence="3" id="KW-0863">Zinc-finger</keyword>
<dbReference type="Proteomes" id="UP001215280">
    <property type="component" value="Unassembled WGS sequence"/>
</dbReference>
<feature type="transmembrane region" description="Helical" evidence="7">
    <location>
        <begin position="703"/>
        <end position="721"/>
    </location>
</feature>
<evidence type="ECO:0000256" key="6">
    <source>
        <dbReference type="SAM" id="MobiDB-lite"/>
    </source>
</evidence>